<protein>
    <recommendedName>
        <fullName evidence="3">BTB domain-containing protein</fullName>
    </recommendedName>
</protein>
<dbReference type="Gene3D" id="3.30.710.10">
    <property type="entry name" value="Potassium Channel Kv1.1, Chain A"/>
    <property type="match status" value="1"/>
</dbReference>
<organism evidence="1 2">
    <name type="scientific">Paraphaeosphaeria minitans</name>
    <dbReference type="NCBI Taxonomy" id="565426"/>
    <lineage>
        <taxon>Eukaryota</taxon>
        <taxon>Fungi</taxon>
        <taxon>Dikarya</taxon>
        <taxon>Ascomycota</taxon>
        <taxon>Pezizomycotina</taxon>
        <taxon>Dothideomycetes</taxon>
        <taxon>Pleosporomycetidae</taxon>
        <taxon>Pleosporales</taxon>
        <taxon>Massarineae</taxon>
        <taxon>Didymosphaeriaceae</taxon>
        <taxon>Paraphaeosphaeria</taxon>
    </lineage>
</organism>
<reference evidence="1" key="1">
    <citation type="journal article" date="2020" name="Mol. Plant Microbe Interact.">
        <title>Genome Sequence of the Biocontrol Agent Coniothyrium minitans strain Conio (IMI 134523).</title>
        <authorList>
            <person name="Patel D."/>
            <person name="Shittu T.A."/>
            <person name="Baroncelli R."/>
            <person name="Muthumeenakshi S."/>
            <person name="Osborne T.H."/>
            <person name="Janganan T.K."/>
            <person name="Sreenivasaprasad S."/>
        </authorList>
    </citation>
    <scope>NUCLEOTIDE SEQUENCE</scope>
    <source>
        <strain evidence="1">Conio</strain>
    </source>
</reference>
<dbReference type="OrthoDB" id="3801064at2759"/>
<comment type="caution">
    <text evidence="1">The sequence shown here is derived from an EMBL/GenBank/DDBJ whole genome shotgun (WGS) entry which is preliminary data.</text>
</comment>
<dbReference type="Proteomes" id="UP000756921">
    <property type="component" value="Unassembled WGS sequence"/>
</dbReference>
<accession>A0A9P6GN04</accession>
<dbReference type="PANTHER" id="PTHR47843:SF2">
    <property type="entry name" value="BTB DOMAIN-CONTAINING PROTEIN"/>
    <property type="match status" value="1"/>
</dbReference>
<dbReference type="SUPFAM" id="SSF54695">
    <property type="entry name" value="POZ domain"/>
    <property type="match status" value="1"/>
</dbReference>
<gene>
    <name evidence="1" type="ORF">PMIN01_03646</name>
</gene>
<sequence length="243" mass="27887">MTALYHNEKQLAVVNTVMIKVAQEVHDVDDDANDERFFVEETFTVPKEKIASVSPFFAAAFNGRFREAKHRCIQLRDTDIDTFREFLVWLEERGDREKPSVSDAHRYSQSDYPELGSMIANVTVKLYVFAHVYNVPRLRNDATDRLYGYFLLSDHDTGGFCITPESVDLVYEHTNDTSGIRNLLVAGYYNRYHPISFPEQDLKKYPAEFLADVLDSKTDGCISLHGRLSTYHDHEGGGSSRRM</sequence>
<dbReference type="AlphaFoldDB" id="A0A9P6GN04"/>
<evidence type="ECO:0000313" key="2">
    <source>
        <dbReference type="Proteomes" id="UP000756921"/>
    </source>
</evidence>
<name>A0A9P6GN04_9PLEO</name>
<evidence type="ECO:0008006" key="3">
    <source>
        <dbReference type="Google" id="ProtNLM"/>
    </source>
</evidence>
<dbReference type="PANTHER" id="PTHR47843">
    <property type="entry name" value="BTB DOMAIN-CONTAINING PROTEIN-RELATED"/>
    <property type="match status" value="1"/>
</dbReference>
<dbReference type="EMBL" id="WJXW01000003">
    <property type="protein sequence ID" value="KAF9738363.1"/>
    <property type="molecule type" value="Genomic_DNA"/>
</dbReference>
<dbReference type="InterPro" id="IPR011333">
    <property type="entry name" value="SKP1/BTB/POZ_sf"/>
</dbReference>
<proteinExistence type="predicted"/>
<dbReference type="CDD" id="cd18186">
    <property type="entry name" value="BTB_POZ_ZBTB_KLHL-like"/>
    <property type="match status" value="1"/>
</dbReference>
<evidence type="ECO:0000313" key="1">
    <source>
        <dbReference type="EMBL" id="KAF9738363.1"/>
    </source>
</evidence>
<keyword evidence="2" id="KW-1185">Reference proteome</keyword>